<protein>
    <recommendedName>
        <fullName evidence="2">3'-5' exonuclease domain-containing protein</fullName>
    </recommendedName>
</protein>
<dbReference type="GO" id="GO:0008408">
    <property type="term" value="F:3'-5' exonuclease activity"/>
    <property type="evidence" value="ECO:0007669"/>
    <property type="project" value="InterPro"/>
</dbReference>
<dbReference type="STRING" id="363999.A0A439CY65"/>
<dbReference type="AlphaFoldDB" id="A0A439CY65"/>
<dbReference type="Proteomes" id="UP000286045">
    <property type="component" value="Unassembled WGS sequence"/>
</dbReference>
<dbReference type="Pfam" id="PF01612">
    <property type="entry name" value="DNA_pol_A_exo1"/>
    <property type="match status" value="1"/>
</dbReference>
<dbReference type="GO" id="GO:0003676">
    <property type="term" value="F:nucleic acid binding"/>
    <property type="evidence" value="ECO:0007669"/>
    <property type="project" value="InterPro"/>
</dbReference>
<feature type="compositionally biased region" description="Polar residues" evidence="1">
    <location>
        <begin position="1"/>
        <end position="14"/>
    </location>
</feature>
<keyword evidence="4" id="KW-1185">Reference proteome</keyword>
<feature type="domain" description="3'-5' exonuclease" evidence="2">
    <location>
        <begin position="35"/>
        <end position="238"/>
    </location>
</feature>
<dbReference type="InterPro" id="IPR002562">
    <property type="entry name" value="3'-5'_exonuclease_dom"/>
</dbReference>
<name>A0A439CY65_9PEZI</name>
<dbReference type="SMART" id="SM00474">
    <property type="entry name" value="35EXOc"/>
    <property type="match status" value="1"/>
</dbReference>
<dbReference type="SUPFAM" id="SSF53098">
    <property type="entry name" value="Ribonuclease H-like"/>
    <property type="match status" value="1"/>
</dbReference>
<evidence type="ECO:0000259" key="2">
    <source>
        <dbReference type="SMART" id="SM00474"/>
    </source>
</evidence>
<comment type="caution">
    <text evidence="3">The sequence shown here is derived from an EMBL/GenBank/DDBJ whole genome shotgun (WGS) entry which is preliminary data.</text>
</comment>
<dbReference type="PANTHER" id="PTHR43040">
    <property type="entry name" value="RIBONUCLEASE D"/>
    <property type="match status" value="1"/>
</dbReference>
<feature type="region of interest" description="Disordered" evidence="1">
    <location>
        <begin position="1"/>
        <end position="24"/>
    </location>
</feature>
<dbReference type="InterPro" id="IPR012337">
    <property type="entry name" value="RNaseH-like_sf"/>
</dbReference>
<evidence type="ECO:0000313" key="3">
    <source>
        <dbReference type="EMBL" id="RWA07056.1"/>
    </source>
</evidence>
<reference evidence="3 4" key="1">
    <citation type="submission" date="2018-12" db="EMBL/GenBank/DDBJ databases">
        <title>Draft genome sequence of Xylaria grammica IHI A82.</title>
        <authorList>
            <person name="Buettner E."/>
            <person name="Kellner H."/>
        </authorList>
    </citation>
    <scope>NUCLEOTIDE SEQUENCE [LARGE SCALE GENOMIC DNA]</scope>
    <source>
        <strain evidence="3 4">IHI A82</strain>
    </source>
</reference>
<dbReference type="Gene3D" id="3.30.420.10">
    <property type="entry name" value="Ribonuclease H-like superfamily/Ribonuclease H"/>
    <property type="match status" value="1"/>
</dbReference>
<dbReference type="InterPro" id="IPR036397">
    <property type="entry name" value="RNaseH_sf"/>
</dbReference>
<proteinExistence type="predicted"/>
<dbReference type="EMBL" id="RYZI01000286">
    <property type="protein sequence ID" value="RWA07056.1"/>
    <property type="molecule type" value="Genomic_DNA"/>
</dbReference>
<evidence type="ECO:0000313" key="4">
    <source>
        <dbReference type="Proteomes" id="UP000286045"/>
    </source>
</evidence>
<sequence length="278" mass="31373">MSLSSTPYRGSELSSGKEPLKGSCLEDPQKKTHLFLDTIEAISSMVDELYGLPSTPPSLYIDLEGVKLSRHGTISILQIHVRTTAQNYLVDVKVLGRAAFLTPGSTTPNTLKSILESPSIPKVFFDVRRDSDALYGHYGIELQGIQDLQLMEFAARPHRGRFLSSLKRCIEMDIQMTSDERNNWIKTKDEGKNLFSPEKGGSYEVFNRRPLSEKIVIYCVQDVHYLPRLWDLYNGKLTATWKDKVRDETKDRVAQSQTSNFNAEGGGMTLPPVGWGWR</sequence>
<organism evidence="3 4">
    <name type="scientific">Xylaria grammica</name>
    <dbReference type="NCBI Taxonomy" id="363999"/>
    <lineage>
        <taxon>Eukaryota</taxon>
        <taxon>Fungi</taxon>
        <taxon>Dikarya</taxon>
        <taxon>Ascomycota</taxon>
        <taxon>Pezizomycotina</taxon>
        <taxon>Sordariomycetes</taxon>
        <taxon>Xylariomycetidae</taxon>
        <taxon>Xylariales</taxon>
        <taxon>Xylariaceae</taxon>
        <taxon>Xylaria</taxon>
    </lineage>
</organism>
<gene>
    <name evidence="3" type="ORF">EKO27_g8046</name>
</gene>
<dbReference type="GO" id="GO:0006139">
    <property type="term" value="P:nucleobase-containing compound metabolic process"/>
    <property type="evidence" value="ECO:0007669"/>
    <property type="project" value="InterPro"/>
</dbReference>
<evidence type="ECO:0000256" key="1">
    <source>
        <dbReference type="SAM" id="MobiDB-lite"/>
    </source>
</evidence>
<accession>A0A439CY65</accession>
<dbReference type="PANTHER" id="PTHR43040:SF1">
    <property type="entry name" value="RIBONUCLEASE D"/>
    <property type="match status" value="1"/>
</dbReference>